<dbReference type="AlphaFoldDB" id="A0A0G0QBM3"/>
<dbReference type="PATRIC" id="fig|1619037.3.peg.233"/>
<evidence type="ECO:0000256" key="2">
    <source>
        <dbReference type="ARBA" id="ARBA00005217"/>
    </source>
</evidence>
<evidence type="ECO:0000256" key="5">
    <source>
        <dbReference type="ARBA" id="ARBA00022555"/>
    </source>
</evidence>
<dbReference type="GO" id="GO:0005737">
    <property type="term" value="C:cytoplasm"/>
    <property type="evidence" value="ECO:0007669"/>
    <property type="project" value="TreeGrafter"/>
</dbReference>
<dbReference type="GO" id="GO:0002926">
    <property type="term" value="P:tRNA wobble base 5-methoxycarbonylmethyl-2-thiouridinylation"/>
    <property type="evidence" value="ECO:0007669"/>
    <property type="project" value="TreeGrafter"/>
</dbReference>
<keyword evidence="5" id="KW-0820">tRNA-binding</keyword>
<evidence type="ECO:0000259" key="13">
    <source>
        <dbReference type="SMART" id="SM00729"/>
    </source>
</evidence>
<dbReference type="InterPro" id="IPR023404">
    <property type="entry name" value="rSAM_horseshoe"/>
</dbReference>
<evidence type="ECO:0000313" key="15">
    <source>
        <dbReference type="Proteomes" id="UP000034855"/>
    </source>
</evidence>
<organism evidence="14 15">
    <name type="scientific">Candidatus Magasanikbacteria bacterium GW2011_GWA2_40_10</name>
    <dbReference type="NCBI Taxonomy" id="1619037"/>
    <lineage>
        <taxon>Bacteria</taxon>
        <taxon>Candidatus Magasanikiibacteriota</taxon>
    </lineage>
</organism>
<comment type="caution">
    <text evidence="14">The sequence shown here is derived from an EMBL/GenBank/DDBJ whole genome shotgun (WGS) entry which is preliminary data.</text>
</comment>
<sequence>HRLIGLTIETRPDFINKGTIAAMREMGVTRIELGVQNTNDKILTLTKRGHTTTEIKRATKLLKNYGFKVDYHLMPQLPGATPATDLKMMLKVFDDSDYRPDMIKVYPCTVIKSSELYEWLKRGEYKTYSDRHLINMLKKFKARVPRYIRISRLIRDIPNHHIQAGNTMTNLRQVIQEEMKKEGLKCKCLRCREVGHQHSGSKVQSLKSKVRLFVDEYEASGGKEYFLSFEDANRDVVYAFCRLRILTPPCPPLKKGGGDTISTLFKEGLGEVKHKGLPNEGISAAVLDTMGYPAFIRELHTYGQSINIGKKSKGASQHTGMGVKLVQMAEKICLKQKIHKLAVISGVGVREYYKKFGYKLENTYMVKDISRR</sequence>
<accession>A0A0G0QBM3</accession>
<evidence type="ECO:0000256" key="6">
    <source>
        <dbReference type="ARBA" id="ARBA00022691"/>
    </source>
</evidence>
<gene>
    <name evidence="14" type="ORF">UT67_C0008G0015</name>
</gene>
<evidence type="ECO:0000256" key="9">
    <source>
        <dbReference type="ARBA" id="ARBA00023004"/>
    </source>
</evidence>
<dbReference type="Gene3D" id="3.40.630.30">
    <property type="match status" value="1"/>
</dbReference>
<keyword evidence="9" id="KW-0408">Iron</keyword>
<dbReference type="Proteomes" id="UP000034855">
    <property type="component" value="Unassembled WGS sequence"/>
</dbReference>
<dbReference type="Gene3D" id="3.80.30.20">
    <property type="entry name" value="tm_1862 like domain"/>
    <property type="match status" value="1"/>
</dbReference>
<dbReference type="STRING" id="1619037.UT67_C0008G0015"/>
<dbReference type="InterPro" id="IPR007197">
    <property type="entry name" value="rSAM"/>
</dbReference>
<evidence type="ECO:0000256" key="11">
    <source>
        <dbReference type="ARBA" id="ARBA00044771"/>
    </source>
</evidence>
<dbReference type="GO" id="GO:0106261">
    <property type="term" value="F:tRNA uridine(34) acetyltransferase activity"/>
    <property type="evidence" value="ECO:0007669"/>
    <property type="project" value="UniProtKB-EC"/>
</dbReference>
<keyword evidence="4" id="KW-0004">4Fe-4S</keyword>
<dbReference type="PANTHER" id="PTHR11135">
    <property type="entry name" value="HISTONE ACETYLTRANSFERASE-RELATED"/>
    <property type="match status" value="1"/>
</dbReference>
<dbReference type="GO" id="GO:0046872">
    <property type="term" value="F:metal ion binding"/>
    <property type="evidence" value="ECO:0007669"/>
    <property type="project" value="UniProtKB-KW"/>
</dbReference>
<dbReference type="InterPro" id="IPR039661">
    <property type="entry name" value="ELP3"/>
</dbReference>
<keyword evidence="10" id="KW-0411">Iron-sulfur</keyword>
<reference evidence="14 15" key="1">
    <citation type="journal article" date="2015" name="Nature">
        <title>rRNA introns, odd ribosomes, and small enigmatic genomes across a large radiation of phyla.</title>
        <authorList>
            <person name="Brown C.T."/>
            <person name="Hug L.A."/>
            <person name="Thomas B.C."/>
            <person name="Sharon I."/>
            <person name="Castelle C.J."/>
            <person name="Singh A."/>
            <person name="Wilkins M.J."/>
            <person name="Williams K.H."/>
            <person name="Banfield J.F."/>
        </authorList>
    </citation>
    <scope>NUCLEOTIDE SEQUENCE [LARGE SCALE GENOMIC DNA]</scope>
</reference>
<dbReference type="Pfam" id="PF04055">
    <property type="entry name" value="Radical_SAM"/>
    <property type="match status" value="1"/>
</dbReference>
<proteinExistence type="inferred from homology"/>
<comment type="pathway">
    <text evidence="2">tRNA modification.</text>
</comment>
<name>A0A0G0QBM3_9BACT</name>
<evidence type="ECO:0000256" key="12">
    <source>
        <dbReference type="ARBA" id="ARBA00047372"/>
    </source>
</evidence>
<evidence type="ECO:0000256" key="8">
    <source>
        <dbReference type="ARBA" id="ARBA00022884"/>
    </source>
</evidence>
<dbReference type="InterPro" id="IPR016181">
    <property type="entry name" value="Acyl_CoA_acyltransferase"/>
</dbReference>
<dbReference type="Pfam" id="PF16199">
    <property type="entry name" value="Radical_SAM_C"/>
    <property type="match status" value="1"/>
</dbReference>
<keyword evidence="8" id="KW-0694">RNA-binding</keyword>
<keyword evidence="7" id="KW-0479">Metal-binding</keyword>
<evidence type="ECO:0000313" key="14">
    <source>
        <dbReference type="EMBL" id="KKR34721.1"/>
    </source>
</evidence>
<feature type="non-terminal residue" evidence="14">
    <location>
        <position position="1"/>
    </location>
</feature>
<evidence type="ECO:0000256" key="7">
    <source>
        <dbReference type="ARBA" id="ARBA00022723"/>
    </source>
</evidence>
<dbReference type="InterPro" id="IPR006638">
    <property type="entry name" value="Elp3/MiaA/NifB-like_rSAM"/>
</dbReference>
<dbReference type="GO" id="GO:0000049">
    <property type="term" value="F:tRNA binding"/>
    <property type="evidence" value="ECO:0007669"/>
    <property type="project" value="UniProtKB-KW"/>
</dbReference>
<dbReference type="SMART" id="SM00729">
    <property type="entry name" value="Elp3"/>
    <property type="match status" value="1"/>
</dbReference>
<dbReference type="SUPFAM" id="SSF102114">
    <property type="entry name" value="Radical SAM enzymes"/>
    <property type="match status" value="1"/>
</dbReference>
<evidence type="ECO:0000256" key="3">
    <source>
        <dbReference type="ARBA" id="ARBA00005494"/>
    </source>
</evidence>
<evidence type="ECO:0000256" key="4">
    <source>
        <dbReference type="ARBA" id="ARBA00022485"/>
    </source>
</evidence>
<evidence type="ECO:0000256" key="1">
    <source>
        <dbReference type="ARBA" id="ARBA00001966"/>
    </source>
</evidence>
<dbReference type="InterPro" id="IPR058240">
    <property type="entry name" value="rSAM_sf"/>
</dbReference>
<dbReference type="SUPFAM" id="SSF55729">
    <property type="entry name" value="Acyl-CoA N-acyltransferases (Nat)"/>
    <property type="match status" value="1"/>
</dbReference>
<comment type="cofactor">
    <cofactor evidence="1">
        <name>[4Fe-4S] cluster</name>
        <dbReference type="ChEBI" id="CHEBI:49883"/>
    </cofactor>
</comment>
<comment type="catalytic activity">
    <reaction evidence="12">
        <text>uridine(34) in tRNA + acetyl-CoA + S-adenosyl-L-methionine + H2O = 5-(carboxymethyl)uridine(34) in tRNA + 5'-deoxyadenosine + L-methionine + CoA + 2 H(+)</text>
        <dbReference type="Rhea" id="RHEA:61020"/>
        <dbReference type="Rhea" id="RHEA-COMP:10407"/>
        <dbReference type="Rhea" id="RHEA-COMP:11727"/>
        <dbReference type="ChEBI" id="CHEBI:15377"/>
        <dbReference type="ChEBI" id="CHEBI:15378"/>
        <dbReference type="ChEBI" id="CHEBI:17319"/>
        <dbReference type="ChEBI" id="CHEBI:57287"/>
        <dbReference type="ChEBI" id="CHEBI:57288"/>
        <dbReference type="ChEBI" id="CHEBI:57844"/>
        <dbReference type="ChEBI" id="CHEBI:59789"/>
        <dbReference type="ChEBI" id="CHEBI:65315"/>
        <dbReference type="ChEBI" id="CHEBI:74882"/>
        <dbReference type="EC" id="2.3.1.311"/>
    </reaction>
    <physiologicalReaction direction="left-to-right" evidence="12">
        <dbReference type="Rhea" id="RHEA:61021"/>
    </physiologicalReaction>
</comment>
<comment type="similarity">
    <text evidence="3">Belongs to the ELP3 family.</text>
</comment>
<dbReference type="EC" id="2.3.1.311" evidence="11"/>
<protein>
    <recommendedName>
        <fullName evidence="11">tRNA carboxymethyluridine synthase</fullName>
        <ecNumber evidence="11">2.3.1.311</ecNumber>
    </recommendedName>
</protein>
<dbReference type="PANTHER" id="PTHR11135:SF2">
    <property type="entry name" value="ELONGATOR COMPLEX PROTEIN 3"/>
    <property type="match status" value="1"/>
</dbReference>
<feature type="domain" description="Elp3/MiaA/NifB-like radical SAM core" evidence="13">
    <location>
        <begin position="1"/>
        <end position="139"/>
    </location>
</feature>
<keyword evidence="6" id="KW-0949">S-adenosyl-L-methionine</keyword>
<dbReference type="InterPro" id="IPR032432">
    <property type="entry name" value="Radical_SAM_C"/>
</dbReference>
<dbReference type="GO" id="GO:0033588">
    <property type="term" value="C:elongator holoenzyme complex"/>
    <property type="evidence" value="ECO:0007669"/>
    <property type="project" value="TreeGrafter"/>
</dbReference>
<dbReference type="GO" id="GO:0051539">
    <property type="term" value="F:4 iron, 4 sulfur cluster binding"/>
    <property type="evidence" value="ECO:0007669"/>
    <property type="project" value="UniProtKB-KW"/>
</dbReference>
<dbReference type="EMBL" id="LBXR01000008">
    <property type="protein sequence ID" value="KKR34721.1"/>
    <property type="molecule type" value="Genomic_DNA"/>
</dbReference>
<evidence type="ECO:0000256" key="10">
    <source>
        <dbReference type="ARBA" id="ARBA00023014"/>
    </source>
</evidence>